<dbReference type="Pfam" id="PF22741">
    <property type="entry name" value="PTP-NADK"/>
    <property type="match status" value="1"/>
</dbReference>
<keyword evidence="7" id="KW-0472">Membrane</keyword>
<evidence type="ECO:0000313" key="10">
    <source>
        <dbReference type="Proteomes" id="UP001358586"/>
    </source>
</evidence>
<dbReference type="Gene3D" id="3.90.190.10">
    <property type="entry name" value="Protein tyrosine phosphatase superfamily"/>
    <property type="match status" value="1"/>
</dbReference>
<evidence type="ECO:0000256" key="7">
    <source>
        <dbReference type="SAM" id="Phobius"/>
    </source>
</evidence>
<dbReference type="Proteomes" id="UP001358586">
    <property type="component" value="Chromosome 5"/>
</dbReference>
<dbReference type="SUPFAM" id="SSF52799">
    <property type="entry name" value="(Phosphotyrosine protein) phosphatases II"/>
    <property type="match status" value="1"/>
</dbReference>
<keyword evidence="3" id="KW-0418">Kinase</keyword>
<evidence type="ECO:0000259" key="8">
    <source>
        <dbReference type="Pfam" id="PF22741"/>
    </source>
</evidence>
<evidence type="ECO:0000256" key="1">
    <source>
        <dbReference type="ARBA" id="ARBA00010995"/>
    </source>
</evidence>
<evidence type="ECO:0000313" key="9">
    <source>
        <dbReference type="EMBL" id="KAK5832235.1"/>
    </source>
</evidence>
<feature type="transmembrane region" description="Helical" evidence="7">
    <location>
        <begin position="1018"/>
        <end position="1039"/>
    </location>
</feature>
<feature type="transmembrane region" description="Helical" evidence="7">
    <location>
        <begin position="983"/>
        <end position="1006"/>
    </location>
</feature>
<reference evidence="9 10" key="1">
    <citation type="submission" date="2023-03" db="EMBL/GenBank/DDBJ databases">
        <title>WGS of Gossypium arboreum.</title>
        <authorList>
            <person name="Yu D."/>
        </authorList>
    </citation>
    <scope>NUCLEOTIDE SEQUENCE [LARGE SCALE GENOMIC DNA]</scope>
    <source>
        <tissue evidence="9">Leaf</tissue>
    </source>
</reference>
<dbReference type="InterPro" id="IPR017438">
    <property type="entry name" value="ATP-NAD_kinase_N"/>
</dbReference>
<comment type="similarity">
    <text evidence="1">Belongs to the NAD kinase family.</text>
</comment>
<feature type="domain" description="DSP-PTPase phosphatase fused to NAD+ Kinase" evidence="8">
    <location>
        <begin position="196"/>
        <end position="340"/>
    </location>
</feature>
<keyword evidence="5" id="KW-0520">NAD</keyword>
<keyword evidence="2" id="KW-0808">Transferase</keyword>
<dbReference type="InterPro" id="IPR055214">
    <property type="entry name" value="PTP-NADK"/>
</dbReference>
<dbReference type="Pfam" id="PF20143">
    <property type="entry name" value="NAD_kinase_C"/>
    <property type="match status" value="1"/>
</dbReference>
<dbReference type="PANTHER" id="PTHR20275">
    <property type="entry name" value="NAD KINASE"/>
    <property type="match status" value="1"/>
</dbReference>
<keyword evidence="10" id="KW-1185">Reference proteome</keyword>
<organism evidence="9 10">
    <name type="scientific">Gossypium arboreum</name>
    <name type="common">Tree cotton</name>
    <name type="synonym">Gossypium nanking</name>
    <dbReference type="NCBI Taxonomy" id="29729"/>
    <lineage>
        <taxon>Eukaryota</taxon>
        <taxon>Viridiplantae</taxon>
        <taxon>Streptophyta</taxon>
        <taxon>Embryophyta</taxon>
        <taxon>Tracheophyta</taxon>
        <taxon>Spermatophyta</taxon>
        <taxon>Magnoliopsida</taxon>
        <taxon>eudicotyledons</taxon>
        <taxon>Gunneridae</taxon>
        <taxon>Pentapetalae</taxon>
        <taxon>rosids</taxon>
        <taxon>malvids</taxon>
        <taxon>Malvales</taxon>
        <taxon>Malvaceae</taxon>
        <taxon>Malvoideae</taxon>
        <taxon>Gossypium</taxon>
    </lineage>
</organism>
<dbReference type="HAMAP" id="MF_00361">
    <property type="entry name" value="NAD_kinase"/>
    <property type="match status" value="1"/>
</dbReference>
<dbReference type="SUPFAM" id="SSF111331">
    <property type="entry name" value="NAD kinase/diacylglycerol kinase-like"/>
    <property type="match status" value="1"/>
</dbReference>
<dbReference type="EMBL" id="JARKNE010000005">
    <property type="protein sequence ID" value="KAK5832235.1"/>
    <property type="molecule type" value="Genomic_DNA"/>
</dbReference>
<feature type="transmembrane region" description="Helical" evidence="7">
    <location>
        <begin position="1059"/>
        <end position="1085"/>
    </location>
</feature>
<accession>A0ABR0PZ80</accession>
<dbReference type="InterPro" id="IPR018614">
    <property type="entry name" value="KRTCAP2"/>
</dbReference>
<protein>
    <recommendedName>
        <fullName evidence="8">DSP-PTPase phosphatase fused to NAD+ Kinase domain-containing protein</fullName>
    </recommendedName>
</protein>
<evidence type="ECO:0000256" key="3">
    <source>
        <dbReference type="ARBA" id="ARBA00022777"/>
    </source>
</evidence>
<name>A0ABR0PZ80_GOSAR</name>
<feature type="region of interest" description="Disordered" evidence="6">
    <location>
        <begin position="567"/>
        <end position="590"/>
    </location>
</feature>
<dbReference type="Pfam" id="PF09775">
    <property type="entry name" value="Keratin_assoc"/>
    <property type="match status" value="1"/>
</dbReference>
<sequence>MESVRLALKVKAELSKSFSVNLGLDSQTAQSHDVSQLRWIGPVPGDIAEVEAYCRIFRAAERLHTALMETLCNPLTGECSVSYDFTPEEKPVAEDKIVSVLGCMLSLLNKGREDVLSGRVSVMNTFRMADMRVMEDKLPPLALFRSEMKRCCESLHVALENYLTPDDYRSLHVWRKLQRLKNACYDLGFPRKDNHPCHTLFANWQSVCWSTSKEEVESKDCEIEFWRGGQVTEEGLKWLIDKGFKTIVDLRAETVKDNFYQSALDDAILSGKVEFVKIPVEVGTAPSMEQVEKFASLVSDCNKKPVYLHSKEGVWRTSAMVSRWQQYMTRFASVSNQSASPSDALSLDANGLGTLRPSSSKEEKFKLQETNKLLEESSILICSSNGEHLEGAFSDSDKEDHRICEANNDPIPSQVMTSGEAVDNENGSKINIYQNANPLQAQFPPCNVFSRKEMSKFLRSKKISPPMHFNRQLKRLELQPVSGEISIGGTWGSEVVHANAKSGLVETESSNGVFSAKNQAQENKNLAAANEKRMNGTSYASSSLNVNGFVEGERYSMTETKVATLDSSSDGHVTSNSLSKIQKSNGNASSYSSDDELVSIEGNMCASATGVVRVQSRKKAEMFLVRTDGFSCAREKVTESSLAFTHPSTQQQMLMWKSTPKTVLLLKKLGPELMKEAKEVASFLYYQEKMNVLVEPEVHDIFARIPGFGFVQTFYTQDTSDLHERVDFVACLGGDGVILHASNLFRGAVPPVVSFNLGSLGFLTSHTFEDYRQDLKQVIHGNNTAEGVYITLRMRLRCEIFRNGKAVPGKIFDVLNEVVVDRGSNPYLSKIECYEHDRLITKVQGDGVIVATPTGSTAYSTAAGGSMVHPNVPCMLFTPICPHSLSFRPVILPDSARLELKIPDDARSNAWVSFDGKRRQQLSRGHSVRISMSQHPLPTVNKCDQTGDWFHSLIRCLNWNERMDQKALATERIRALLGRKRSLVMAGSGSSMLYSFLLFTVILSLQEMYRGKLASSELFTILGGFISSLLFLVLLTFIGNFQEASGVKTGWGAVILAEAVALIAASTVHRVCITTCFLFSAGLLYEVNKISAVTVSKIESKAKRH</sequence>
<dbReference type="InterPro" id="IPR029021">
    <property type="entry name" value="Prot-tyrosine_phosphatase-like"/>
</dbReference>
<evidence type="ECO:0000256" key="4">
    <source>
        <dbReference type="ARBA" id="ARBA00022857"/>
    </source>
</evidence>
<proteinExistence type="inferred from homology"/>
<evidence type="ECO:0000256" key="6">
    <source>
        <dbReference type="SAM" id="MobiDB-lite"/>
    </source>
</evidence>
<keyword evidence="4" id="KW-0521">NADP</keyword>
<keyword evidence="7" id="KW-0812">Transmembrane</keyword>
<dbReference type="Gene3D" id="3.40.50.10330">
    <property type="entry name" value="Probable inorganic polyphosphate/atp-NAD kinase, domain 1"/>
    <property type="match status" value="1"/>
</dbReference>
<comment type="caution">
    <text evidence="9">The sequence shown here is derived from an EMBL/GenBank/DDBJ whole genome shotgun (WGS) entry which is preliminary data.</text>
</comment>
<gene>
    <name evidence="9" type="ORF">PVK06_016035</name>
</gene>
<dbReference type="InterPro" id="IPR002504">
    <property type="entry name" value="NADK"/>
</dbReference>
<keyword evidence="7" id="KW-1133">Transmembrane helix</keyword>
<dbReference type="InterPro" id="IPR017437">
    <property type="entry name" value="ATP-NAD_kinase_PpnK-typ_C"/>
</dbReference>
<dbReference type="InterPro" id="IPR016064">
    <property type="entry name" value="NAD/diacylglycerol_kinase_sf"/>
</dbReference>
<dbReference type="PANTHER" id="PTHR20275:SF6">
    <property type="entry name" value="NAD KINASE 2, CHLOROPLASTIC"/>
    <property type="match status" value="1"/>
</dbReference>
<evidence type="ECO:0000256" key="2">
    <source>
        <dbReference type="ARBA" id="ARBA00022679"/>
    </source>
</evidence>
<dbReference type="Pfam" id="PF01513">
    <property type="entry name" value="NAD_kinase"/>
    <property type="match status" value="1"/>
</dbReference>
<dbReference type="Gene3D" id="2.60.200.30">
    <property type="entry name" value="Probable inorganic polyphosphate/atp-NAD kinase, domain 2"/>
    <property type="match status" value="1"/>
</dbReference>
<evidence type="ECO:0000256" key="5">
    <source>
        <dbReference type="ARBA" id="ARBA00023027"/>
    </source>
</evidence>